<dbReference type="Proteomes" id="UP000432727">
    <property type="component" value="Unassembled WGS sequence"/>
</dbReference>
<organism evidence="1 3">
    <name type="scientific">Qipengyuania aquimaris</name>
    <dbReference type="NCBI Taxonomy" id="255984"/>
    <lineage>
        <taxon>Bacteria</taxon>
        <taxon>Pseudomonadati</taxon>
        <taxon>Pseudomonadota</taxon>
        <taxon>Alphaproteobacteria</taxon>
        <taxon>Sphingomonadales</taxon>
        <taxon>Erythrobacteraceae</taxon>
        <taxon>Qipengyuania</taxon>
    </lineage>
</organism>
<sequence>MSGPQNQVLKWEPLPDLPQLPLSFVSGSFDGDRLKVEAMFAYGAERTSVLIEFGAVEAHEVCEEFSDWLLTIDSPLPRLANPKLPTYTWPFLEVRNSSWVAEKISRNGAIDEHDWKHLVVLTLDRTLHVMIAGEVESAAIQNEQG</sequence>
<dbReference type="EMBL" id="WTYI01000001">
    <property type="protein sequence ID" value="MXO97356.1"/>
    <property type="molecule type" value="Genomic_DNA"/>
</dbReference>
<dbReference type="AlphaFoldDB" id="A0A6I4TMD0"/>
<protein>
    <submittedName>
        <fullName evidence="1">Uncharacterized protein</fullName>
    </submittedName>
</protein>
<dbReference type="RefSeq" id="WP_160595530.1">
    <property type="nucleotide sequence ID" value="NZ_WTYI01000001.1"/>
</dbReference>
<reference evidence="1 3" key="1">
    <citation type="submission" date="2019-12" db="EMBL/GenBank/DDBJ databases">
        <title>Genomic-based taxomic classification of the family Erythrobacteraceae.</title>
        <authorList>
            <person name="Xu L."/>
        </authorList>
    </citation>
    <scope>NUCLEOTIDE SEQUENCE [LARGE SCALE GENOMIC DNA]</scope>
    <source>
        <strain evidence="1 3">JCM 12189</strain>
    </source>
</reference>
<keyword evidence="3" id="KW-1185">Reference proteome</keyword>
<evidence type="ECO:0000313" key="1">
    <source>
        <dbReference type="EMBL" id="MXO96429.1"/>
    </source>
</evidence>
<dbReference type="EMBL" id="WTYI01000001">
    <property type="protein sequence ID" value="MXO96429.1"/>
    <property type="molecule type" value="Genomic_DNA"/>
</dbReference>
<gene>
    <name evidence="1" type="ORF">GRI34_08385</name>
    <name evidence="2" type="ORF">GRI34_13120</name>
</gene>
<accession>A0A6I4TMD0</accession>
<comment type="caution">
    <text evidence="1">The sequence shown here is derived from an EMBL/GenBank/DDBJ whole genome shotgun (WGS) entry which is preliminary data.</text>
</comment>
<dbReference type="OrthoDB" id="7605453at2"/>
<evidence type="ECO:0000313" key="2">
    <source>
        <dbReference type="EMBL" id="MXO97356.1"/>
    </source>
</evidence>
<evidence type="ECO:0000313" key="3">
    <source>
        <dbReference type="Proteomes" id="UP000432727"/>
    </source>
</evidence>
<name>A0A6I4TMD0_9SPHN</name>
<proteinExistence type="predicted"/>